<reference evidence="1 2" key="1">
    <citation type="journal article" date="2011" name="Stand. Genomic Sci.">
        <title>Complete genome sequence of Desulfobulbus propionicus type strain (1pr3).</title>
        <authorList>
            <person name="Pagani I."/>
            <person name="Lapidus A."/>
            <person name="Nolan M."/>
            <person name="Lucas S."/>
            <person name="Hammon N."/>
            <person name="Deshpande S."/>
            <person name="Cheng J.F."/>
            <person name="Chertkov O."/>
            <person name="Davenport K."/>
            <person name="Tapia R."/>
            <person name="Han C."/>
            <person name="Goodwin L."/>
            <person name="Pitluck S."/>
            <person name="Liolios K."/>
            <person name="Mavromatis K."/>
            <person name="Ivanova N."/>
            <person name="Mikhailova N."/>
            <person name="Pati A."/>
            <person name="Chen A."/>
            <person name="Palaniappan K."/>
            <person name="Land M."/>
            <person name="Hauser L."/>
            <person name="Chang Y.J."/>
            <person name="Jeffries C.D."/>
            <person name="Detter J.C."/>
            <person name="Brambilla E."/>
            <person name="Kannan K.P."/>
            <person name="Djao O.D."/>
            <person name="Rohde M."/>
            <person name="Pukall R."/>
            <person name="Spring S."/>
            <person name="Goker M."/>
            <person name="Sikorski J."/>
            <person name="Woyke T."/>
            <person name="Bristow J."/>
            <person name="Eisen J.A."/>
            <person name="Markowitz V."/>
            <person name="Hugenholtz P."/>
            <person name="Kyrpides N.C."/>
            <person name="Klenk H.P."/>
        </authorList>
    </citation>
    <scope>NUCLEOTIDE SEQUENCE [LARGE SCALE GENOMIC DNA]</scope>
    <source>
        <strain evidence="2">ATCC 33891 / DSM 2032 / 1pr3</strain>
    </source>
</reference>
<gene>
    <name evidence="1" type="ordered locus">Despr_1008</name>
</gene>
<accession>A0A7U3YKQ2</accession>
<dbReference type="AlphaFoldDB" id="A0A7U3YKQ2"/>
<dbReference type="Proteomes" id="UP000006365">
    <property type="component" value="Chromosome"/>
</dbReference>
<keyword evidence="2" id="KW-1185">Reference proteome</keyword>
<sequence>MDKELLHILQHSLGVDQYGHGEQYRNHFATDPGGKDFAKCQQLAEIGLMKDLGTRKLWGDMHCFVVTPAGKEAVALHSPAPPKISKSKRRYQEYLECADCFESFRDFLRYDTDRRRGLCA</sequence>
<dbReference type="KEGG" id="dpr:Despr_1008"/>
<evidence type="ECO:0000313" key="2">
    <source>
        <dbReference type="Proteomes" id="UP000006365"/>
    </source>
</evidence>
<protein>
    <submittedName>
        <fullName evidence="1">Uncharacterized protein</fullName>
    </submittedName>
</protein>
<dbReference type="RefSeq" id="WP_015723725.1">
    <property type="nucleotide sequence ID" value="NC_014972.1"/>
</dbReference>
<proteinExistence type="predicted"/>
<name>A0A7U3YKQ2_DESPD</name>
<organism evidence="1 2">
    <name type="scientific">Desulfobulbus propionicus (strain ATCC 33891 / DSM 2032 / VKM B-1956 / 1pr3)</name>
    <dbReference type="NCBI Taxonomy" id="577650"/>
    <lineage>
        <taxon>Bacteria</taxon>
        <taxon>Pseudomonadati</taxon>
        <taxon>Thermodesulfobacteriota</taxon>
        <taxon>Desulfobulbia</taxon>
        <taxon>Desulfobulbales</taxon>
        <taxon>Desulfobulbaceae</taxon>
        <taxon>Desulfobulbus</taxon>
    </lineage>
</organism>
<evidence type="ECO:0000313" key="1">
    <source>
        <dbReference type="EMBL" id="ADW17181.1"/>
    </source>
</evidence>
<dbReference type="EMBL" id="CP002364">
    <property type="protein sequence ID" value="ADW17181.1"/>
    <property type="molecule type" value="Genomic_DNA"/>
</dbReference>